<dbReference type="Proteomes" id="UP001412067">
    <property type="component" value="Unassembled WGS sequence"/>
</dbReference>
<dbReference type="PANTHER" id="PTHR43191">
    <property type="entry name" value="RRNA METHYLTRANSFERASE 3"/>
    <property type="match status" value="1"/>
</dbReference>
<dbReference type="InterPro" id="IPR029026">
    <property type="entry name" value="tRNA_m1G_MTases_N"/>
</dbReference>
<keyword evidence="1" id="KW-0489">Methyltransferase</keyword>
<evidence type="ECO:0000313" key="4">
    <source>
        <dbReference type="EMBL" id="KAK8961744.1"/>
    </source>
</evidence>
<proteinExistence type="predicted"/>
<evidence type="ECO:0000313" key="5">
    <source>
        <dbReference type="Proteomes" id="UP001412067"/>
    </source>
</evidence>
<reference evidence="4 5" key="1">
    <citation type="journal article" date="2022" name="Nat. Plants">
        <title>Genomes of leafy and leafless Platanthera orchids illuminate the evolution of mycoheterotrophy.</title>
        <authorList>
            <person name="Li M.H."/>
            <person name="Liu K.W."/>
            <person name="Li Z."/>
            <person name="Lu H.C."/>
            <person name="Ye Q.L."/>
            <person name="Zhang D."/>
            <person name="Wang J.Y."/>
            <person name="Li Y.F."/>
            <person name="Zhong Z.M."/>
            <person name="Liu X."/>
            <person name="Yu X."/>
            <person name="Liu D.K."/>
            <person name="Tu X.D."/>
            <person name="Liu B."/>
            <person name="Hao Y."/>
            <person name="Liao X.Y."/>
            <person name="Jiang Y.T."/>
            <person name="Sun W.H."/>
            <person name="Chen J."/>
            <person name="Chen Y.Q."/>
            <person name="Ai Y."/>
            <person name="Zhai J.W."/>
            <person name="Wu S.S."/>
            <person name="Zhou Z."/>
            <person name="Hsiao Y.Y."/>
            <person name="Wu W.L."/>
            <person name="Chen Y.Y."/>
            <person name="Lin Y.F."/>
            <person name="Hsu J.L."/>
            <person name="Li C.Y."/>
            <person name="Wang Z.W."/>
            <person name="Zhao X."/>
            <person name="Zhong W.Y."/>
            <person name="Ma X.K."/>
            <person name="Ma L."/>
            <person name="Huang J."/>
            <person name="Chen G.Z."/>
            <person name="Huang M.Z."/>
            <person name="Huang L."/>
            <person name="Peng D.H."/>
            <person name="Luo Y.B."/>
            <person name="Zou S.Q."/>
            <person name="Chen S.P."/>
            <person name="Lan S."/>
            <person name="Tsai W.C."/>
            <person name="Van de Peer Y."/>
            <person name="Liu Z.J."/>
        </authorList>
    </citation>
    <scope>NUCLEOTIDE SEQUENCE [LARGE SCALE GENOMIC DNA]</scope>
    <source>
        <strain evidence="4">Lor288</strain>
    </source>
</reference>
<dbReference type="Pfam" id="PF00588">
    <property type="entry name" value="SpoU_methylase"/>
    <property type="match status" value="1"/>
</dbReference>
<evidence type="ECO:0000259" key="3">
    <source>
        <dbReference type="Pfam" id="PF00588"/>
    </source>
</evidence>
<keyword evidence="5" id="KW-1185">Reference proteome</keyword>
<comment type="caution">
    <text evidence="4">The sequence shown here is derived from an EMBL/GenBank/DDBJ whole genome shotgun (WGS) entry which is preliminary data.</text>
</comment>
<dbReference type="EMBL" id="JBBWWR010000009">
    <property type="protein sequence ID" value="KAK8961744.1"/>
    <property type="molecule type" value="Genomic_DNA"/>
</dbReference>
<accession>A0ABR2MDP1</accession>
<dbReference type="InterPro" id="IPR001537">
    <property type="entry name" value="SpoU_MeTrfase"/>
</dbReference>
<dbReference type="InterPro" id="IPR029028">
    <property type="entry name" value="Alpha/beta_knot_MTases"/>
</dbReference>
<sequence>MGGHPENYGESSHQISVLTAALADALSSEPLCLVLGSEGEGLSHQALRSCQLLCIPMAGMFESLNVSVAGPVWFARLVKAFPALSQAPF</sequence>
<evidence type="ECO:0000256" key="2">
    <source>
        <dbReference type="ARBA" id="ARBA00022679"/>
    </source>
</evidence>
<protein>
    <recommendedName>
        <fullName evidence="3">tRNA/rRNA methyltransferase SpoU type domain-containing protein</fullName>
    </recommendedName>
</protein>
<name>A0ABR2MDP1_9ASPA</name>
<dbReference type="InterPro" id="IPR051259">
    <property type="entry name" value="rRNA_Methyltransferase"/>
</dbReference>
<dbReference type="Gene3D" id="3.40.1280.10">
    <property type="match status" value="1"/>
</dbReference>
<feature type="domain" description="tRNA/rRNA methyltransferase SpoU type" evidence="3">
    <location>
        <begin position="24"/>
        <end position="72"/>
    </location>
</feature>
<dbReference type="SUPFAM" id="SSF75217">
    <property type="entry name" value="alpha/beta knot"/>
    <property type="match status" value="1"/>
</dbReference>
<gene>
    <name evidence="4" type="ORF">KSP40_PGU003280</name>
</gene>
<keyword evidence="2" id="KW-0808">Transferase</keyword>
<organism evidence="4 5">
    <name type="scientific">Platanthera guangdongensis</name>
    <dbReference type="NCBI Taxonomy" id="2320717"/>
    <lineage>
        <taxon>Eukaryota</taxon>
        <taxon>Viridiplantae</taxon>
        <taxon>Streptophyta</taxon>
        <taxon>Embryophyta</taxon>
        <taxon>Tracheophyta</taxon>
        <taxon>Spermatophyta</taxon>
        <taxon>Magnoliopsida</taxon>
        <taxon>Liliopsida</taxon>
        <taxon>Asparagales</taxon>
        <taxon>Orchidaceae</taxon>
        <taxon>Orchidoideae</taxon>
        <taxon>Orchideae</taxon>
        <taxon>Orchidinae</taxon>
        <taxon>Platanthera</taxon>
    </lineage>
</organism>
<evidence type="ECO:0000256" key="1">
    <source>
        <dbReference type="ARBA" id="ARBA00022603"/>
    </source>
</evidence>
<dbReference type="PANTHER" id="PTHR43191:SF2">
    <property type="entry name" value="RRNA METHYLTRANSFERASE 3, MITOCHONDRIAL"/>
    <property type="match status" value="1"/>
</dbReference>